<dbReference type="RefSeq" id="WP_093642497.1">
    <property type="nucleotide sequence ID" value="NZ_FPBH01000024.1"/>
</dbReference>
<sequence length="113" mass="12652">MRLLFAAGICLAVASCSRPDPVFSSAPQYSGVSENSLSSVVECIADRWERSTRHLHRTRVGATVRLQGRTWFRGVPIGVKITRGVRQTTVQFFEARSADRIYVAFIKSCLRHP</sequence>
<dbReference type="PROSITE" id="PS51257">
    <property type="entry name" value="PROKAR_LIPOPROTEIN"/>
    <property type="match status" value="1"/>
</dbReference>
<accession>A0A1I7EJL8</accession>
<reference evidence="1 2" key="1">
    <citation type="submission" date="2016-10" db="EMBL/GenBank/DDBJ databases">
        <authorList>
            <person name="de Groot N.N."/>
        </authorList>
    </citation>
    <scope>NUCLEOTIDE SEQUENCE [LARGE SCALE GENOMIC DNA]</scope>
    <source>
        <strain evidence="1 2">LMG 27731</strain>
    </source>
</reference>
<name>A0A1I7EJL8_9BURK</name>
<gene>
    <name evidence="1" type="ORF">SAMN05192563_1024162</name>
</gene>
<dbReference type="EMBL" id="FPBH01000024">
    <property type="protein sequence ID" value="SFU24092.1"/>
    <property type="molecule type" value="Genomic_DNA"/>
</dbReference>
<dbReference type="Proteomes" id="UP000198844">
    <property type="component" value="Unassembled WGS sequence"/>
</dbReference>
<evidence type="ECO:0000313" key="1">
    <source>
        <dbReference type="EMBL" id="SFU24092.1"/>
    </source>
</evidence>
<proteinExistence type="predicted"/>
<dbReference type="OrthoDB" id="9097002at2"/>
<evidence type="ECO:0000313" key="2">
    <source>
        <dbReference type="Proteomes" id="UP000198844"/>
    </source>
</evidence>
<dbReference type="AlphaFoldDB" id="A0A1I7EJL8"/>
<evidence type="ECO:0008006" key="3">
    <source>
        <dbReference type="Google" id="ProtNLM"/>
    </source>
</evidence>
<organism evidence="1 2">
    <name type="scientific">Paraburkholderia aspalathi</name>
    <dbReference type="NCBI Taxonomy" id="1324617"/>
    <lineage>
        <taxon>Bacteria</taxon>
        <taxon>Pseudomonadati</taxon>
        <taxon>Pseudomonadota</taxon>
        <taxon>Betaproteobacteria</taxon>
        <taxon>Burkholderiales</taxon>
        <taxon>Burkholderiaceae</taxon>
        <taxon>Paraburkholderia</taxon>
    </lineage>
</organism>
<protein>
    <recommendedName>
        <fullName evidence="3">Lipoprotein</fullName>
    </recommendedName>
</protein>